<dbReference type="STRING" id="294671.YLM1_0716"/>
<gene>
    <name evidence="2" type="ORF">SAMN02910297_00466</name>
    <name evidence="1" type="ORF">YLM1_0716</name>
</gene>
<reference evidence="1 3" key="1">
    <citation type="journal article" date="2016" name="Genome Announc.">
        <title>Draft Genome Sequence of the Rumen Methanogen Methanobrevibacter olleyae YLM1.</title>
        <authorList>
            <person name="Kelly W.J."/>
            <person name="Li D."/>
            <person name="Lambie S.C."/>
            <person name="Cox F."/>
            <person name="Attwood G.T."/>
            <person name="Altermann E."/>
            <person name="Leahy S.C."/>
        </authorList>
    </citation>
    <scope>NUCLEOTIDE SEQUENCE [LARGE SCALE GENOMIC DNA]</scope>
    <source>
        <strain evidence="1 3">YLM1</strain>
    </source>
</reference>
<dbReference type="EMBL" id="FOTL01000005">
    <property type="protein sequence ID" value="SFL29130.1"/>
    <property type="molecule type" value="Genomic_DNA"/>
</dbReference>
<evidence type="ECO:0000313" key="4">
    <source>
        <dbReference type="Proteomes" id="UP000183442"/>
    </source>
</evidence>
<reference evidence="3" key="2">
    <citation type="submission" date="2016-02" db="EMBL/GenBank/DDBJ databases">
        <title>The draft genome sequence of the rumen methanogen Methanobrevibacter olleyae YLM1.</title>
        <authorList>
            <consortium name="New Zealand Agricultural Greenhouse Gas Research Centre/Pastoral Greenhouse Gas Research Consortium"/>
            <person name="Kelly W.J."/>
            <person name="Li D."/>
            <person name="Lambie S.C."/>
            <person name="Attwood G.T."/>
            <person name="Altermann E."/>
            <person name="Leahy S.C."/>
        </authorList>
    </citation>
    <scope>NUCLEOTIDE SEQUENCE [LARGE SCALE GENOMIC DNA]</scope>
    <source>
        <strain evidence="3">YLM1</strain>
    </source>
</reference>
<dbReference type="GeneID" id="28489013"/>
<sequence>MADENKLKLETKCYDAMEYGYLYGLNQRIPDEDWEKVKPYMRKWKRMDFVEGNIKVTGRPEGYRCLEEDVPKVEEILGITNTLSKRRANIEAKMSDPLKKVQFKDQCYNWLVMLFKNGTRPKQDLSRLAIHSTKIYDPADGFKNGAEEGYGELFIYTPHGMWYVINNSSSGANKALNNLETKFGGAIAYRLMYEDTVDTLIRIYTEENEYTGPKLF</sequence>
<evidence type="ECO:0000313" key="1">
    <source>
        <dbReference type="EMBL" id="AMK15273.1"/>
    </source>
</evidence>
<name>A0A126QYN5_METOL</name>
<dbReference type="RefSeq" id="WP_067146376.1">
    <property type="nucleotide sequence ID" value="NZ_CP014265.1"/>
</dbReference>
<accession>A0A126QYN5</accession>
<reference evidence="2" key="3">
    <citation type="submission" date="2016-10" db="EMBL/GenBank/DDBJ databases">
        <authorList>
            <person name="de Groot N.N."/>
        </authorList>
    </citation>
    <scope>NUCLEOTIDE SEQUENCE [LARGE SCALE GENOMIC DNA]</scope>
    <source>
        <strain evidence="2">DSM 16632</strain>
    </source>
</reference>
<protein>
    <submittedName>
        <fullName evidence="1">Uncharacterized protein</fullName>
    </submittedName>
</protein>
<evidence type="ECO:0000313" key="3">
    <source>
        <dbReference type="Proteomes" id="UP000066376"/>
    </source>
</evidence>
<dbReference type="KEGG" id="mol:YLM1_0716"/>
<dbReference type="Proteomes" id="UP000066376">
    <property type="component" value="Chromosome"/>
</dbReference>
<dbReference type="Proteomes" id="UP000183442">
    <property type="component" value="Unassembled WGS sequence"/>
</dbReference>
<organism evidence="1 3">
    <name type="scientific">Methanobrevibacter olleyae</name>
    <dbReference type="NCBI Taxonomy" id="294671"/>
    <lineage>
        <taxon>Archaea</taxon>
        <taxon>Methanobacteriati</taxon>
        <taxon>Methanobacteriota</taxon>
        <taxon>Methanomada group</taxon>
        <taxon>Methanobacteria</taxon>
        <taxon>Methanobacteriales</taxon>
        <taxon>Methanobacteriaceae</taxon>
        <taxon>Methanobrevibacter</taxon>
    </lineage>
</organism>
<reference evidence="4" key="4">
    <citation type="submission" date="2016-10" db="EMBL/GenBank/DDBJ databases">
        <authorList>
            <person name="Varghese N."/>
        </authorList>
    </citation>
    <scope>NUCLEOTIDE SEQUENCE [LARGE SCALE GENOMIC DNA]</scope>
    <source>
        <strain evidence="4">DSM 16632</strain>
    </source>
</reference>
<dbReference type="PATRIC" id="fig|294671.3.peg.747"/>
<proteinExistence type="predicted"/>
<keyword evidence="3" id="KW-1185">Reference proteome</keyword>
<dbReference type="EMBL" id="CP014265">
    <property type="protein sequence ID" value="AMK15273.1"/>
    <property type="molecule type" value="Genomic_DNA"/>
</dbReference>
<dbReference type="OrthoDB" id="81150at2157"/>
<dbReference type="AlphaFoldDB" id="A0A126QYN5"/>
<evidence type="ECO:0000313" key="2">
    <source>
        <dbReference type="EMBL" id="SFL29130.1"/>
    </source>
</evidence>